<accession>A0A9N9WG95</accession>
<dbReference type="OrthoDB" id="7348885at2759"/>
<dbReference type="Proteomes" id="UP001153714">
    <property type="component" value="Chromosome 3"/>
</dbReference>
<organism evidence="2 3">
    <name type="scientific">Diatraea saccharalis</name>
    <name type="common">sugarcane borer</name>
    <dbReference type="NCBI Taxonomy" id="40085"/>
    <lineage>
        <taxon>Eukaryota</taxon>
        <taxon>Metazoa</taxon>
        <taxon>Ecdysozoa</taxon>
        <taxon>Arthropoda</taxon>
        <taxon>Hexapoda</taxon>
        <taxon>Insecta</taxon>
        <taxon>Pterygota</taxon>
        <taxon>Neoptera</taxon>
        <taxon>Endopterygota</taxon>
        <taxon>Lepidoptera</taxon>
        <taxon>Glossata</taxon>
        <taxon>Ditrysia</taxon>
        <taxon>Pyraloidea</taxon>
        <taxon>Crambidae</taxon>
        <taxon>Crambinae</taxon>
        <taxon>Diatraea</taxon>
    </lineage>
</organism>
<feature type="chain" id="PRO_5040340526" evidence="1">
    <location>
        <begin position="20"/>
        <end position="407"/>
    </location>
</feature>
<feature type="signal peptide" evidence="1">
    <location>
        <begin position="1"/>
        <end position="19"/>
    </location>
</feature>
<evidence type="ECO:0000313" key="2">
    <source>
        <dbReference type="EMBL" id="CAG9791624.1"/>
    </source>
</evidence>
<proteinExistence type="predicted"/>
<evidence type="ECO:0000313" key="3">
    <source>
        <dbReference type="Proteomes" id="UP001153714"/>
    </source>
</evidence>
<keyword evidence="1" id="KW-0732">Signal</keyword>
<name>A0A9N9WG95_9NEOP</name>
<dbReference type="AlphaFoldDB" id="A0A9N9WG95"/>
<reference evidence="2" key="1">
    <citation type="submission" date="2021-12" db="EMBL/GenBank/DDBJ databases">
        <authorList>
            <person name="King R."/>
        </authorList>
    </citation>
    <scope>NUCLEOTIDE SEQUENCE</scope>
</reference>
<keyword evidence="3" id="KW-1185">Reference proteome</keyword>
<evidence type="ECO:0000256" key="1">
    <source>
        <dbReference type="SAM" id="SignalP"/>
    </source>
</evidence>
<protein>
    <submittedName>
        <fullName evidence="2">Uncharacterized protein</fullName>
    </submittedName>
</protein>
<sequence>MARLTILFTVILQISLIYANIDIDDDDDQEQSLRHVLKNKPIEEPITEFRSIDTEWMDLFTLPKNTAFPSTSSAAKMAQVLNTDKTAEQQLEDMKEMANEITLSIQNEIAHLLSLALKNTEKELQEHNSRKKRSPESPVDCTRFILRLLNHIKLCNEHQNIAIEKMMTAQQIADKFGIEFTPDPDIFSELAIASSKQTEDLANILQDAYKTKNITNEIEFIPLEEEPIQNPNENNTYYVYSTHVPKEQIAEQLETPPQYEFIPEHIDSQLPVSHIHYEPTQYSYYFNIPLETQIPAPVHAPVSYMPKFYEPPMFTPMEHHPHYYPEPITKTTTIILPIDEPKEPEPELIGEEFEETVTSKVMVDRGDEPGSSTVNHVMTYTISEKSHFRTPQIENLPQQMQYYFFLM</sequence>
<gene>
    <name evidence="2" type="ORF">DIATSA_LOCUS9228</name>
</gene>
<dbReference type="EMBL" id="OU893334">
    <property type="protein sequence ID" value="CAG9791624.1"/>
    <property type="molecule type" value="Genomic_DNA"/>
</dbReference>
<reference evidence="2" key="2">
    <citation type="submission" date="2022-10" db="EMBL/GenBank/DDBJ databases">
        <authorList>
            <consortium name="ENA_rothamsted_submissions"/>
            <consortium name="culmorum"/>
            <person name="King R."/>
        </authorList>
    </citation>
    <scope>NUCLEOTIDE SEQUENCE</scope>
</reference>